<dbReference type="Pfam" id="PF07728">
    <property type="entry name" value="AAA_5"/>
    <property type="match status" value="1"/>
</dbReference>
<name>A0A556C4F9_BREAU</name>
<dbReference type="EMBL" id="VLTK01000025">
    <property type="protein sequence ID" value="TSI11888.1"/>
    <property type="molecule type" value="Genomic_DNA"/>
</dbReference>
<feature type="compositionally biased region" description="Basic and acidic residues" evidence="1">
    <location>
        <begin position="93"/>
        <end position="112"/>
    </location>
</feature>
<dbReference type="GO" id="GO:0016887">
    <property type="term" value="F:ATP hydrolysis activity"/>
    <property type="evidence" value="ECO:0007669"/>
    <property type="project" value="InterPro"/>
</dbReference>
<evidence type="ECO:0000313" key="4">
    <source>
        <dbReference type="Proteomes" id="UP000316406"/>
    </source>
</evidence>
<dbReference type="InterPro" id="IPR027417">
    <property type="entry name" value="P-loop_NTPase"/>
</dbReference>
<dbReference type="Proteomes" id="UP000316406">
    <property type="component" value="Unassembled WGS sequence"/>
</dbReference>
<dbReference type="InterPro" id="IPR011704">
    <property type="entry name" value="ATPase_dyneun-rel_AAA"/>
</dbReference>
<dbReference type="GO" id="GO:0005524">
    <property type="term" value="F:ATP binding"/>
    <property type="evidence" value="ECO:0007669"/>
    <property type="project" value="InterPro"/>
</dbReference>
<reference evidence="3 4" key="1">
    <citation type="submission" date="2019-07" db="EMBL/GenBank/DDBJ databases">
        <title>Draft genome sequence of Brevibacterium aurantiacum XU54 isolated from Xinjiang China.</title>
        <authorList>
            <person name="Xu X."/>
        </authorList>
    </citation>
    <scope>NUCLEOTIDE SEQUENCE [LARGE SCALE GENOMIC DNA]</scope>
    <source>
        <strain evidence="3 4">XU54</strain>
    </source>
</reference>
<evidence type="ECO:0000313" key="3">
    <source>
        <dbReference type="EMBL" id="TSI11888.1"/>
    </source>
</evidence>
<sequence>MKSESPQALLPFTQSATSVPCPPEQANCSTVVDGKAATGASCSLYSVSLSSWCVTAGLQNAKRSRAGDGYRSICWPSKIAHSCEPPKFPTPDLCERHRPQPEHNTRNGRDRTMSDDSLQLRIAAACVRSTTIPLFSGDVGLGKTATWKALAEAWGYHFEAVVGSNRDRQDFMGLPAEHDGMTSYLDVDWARRASEAQKAIVVFDEFNTGGDVFKAMLRVLGERTVGNLTLPETVSMVALMNPVDIAVDGVDLAAPIANRFAHFNWAFDLNAWLDGVVDDFASQDIPAMDSLLGPDTDAHRAKMRSMLATYLRMSPTEVNPGTPEDFTAQAGAFASPRTWTFAMQILGELRENDEDAIFTAVKGCVGEAAAHRFVAWKSQYDLYDPEWAMDNPDEVDFTSRADLIYALLGAVQTLGKISDEAWSKAMELVTRCGEQGRADVAQPAARSLLNSKPDDATVSKRTAEIFSDVYRAVGVWEDDPAA</sequence>
<feature type="domain" description="ATPase dynein-related AAA" evidence="2">
    <location>
        <begin position="135"/>
        <end position="260"/>
    </location>
</feature>
<organism evidence="3 4">
    <name type="scientific">Brevibacterium aurantiacum</name>
    <dbReference type="NCBI Taxonomy" id="273384"/>
    <lineage>
        <taxon>Bacteria</taxon>
        <taxon>Bacillati</taxon>
        <taxon>Actinomycetota</taxon>
        <taxon>Actinomycetes</taxon>
        <taxon>Micrococcales</taxon>
        <taxon>Brevibacteriaceae</taxon>
        <taxon>Brevibacterium</taxon>
    </lineage>
</organism>
<evidence type="ECO:0000259" key="2">
    <source>
        <dbReference type="Pfam" id="PF07728"/>
    </source>
</evidence>
<dbReference type="AlphaFoldDB" id="A0A556C4F9"/>
<dbReference type="OrthoDB" id="9808317at2"/>
<protein>
    <submittedName>
        <fullName evidence="3">AAA family ATPase</fullName>
    </submittedName>
</protein>
<keyword evidence="4" id="KW-1185">Reference proteome</keyword>
<proteinExistence type="predicted"/>
<feature type="region of interest" description="Disordered" evidence="1">
    <location>
        <begin position="91"/>
        <end position="112"/>
    </location>
</feature>
<accession>A0A556C4F9</accession>
<dbReference type="SUPFAM" id="SSF52540">
    <property type="entry name" value="P-loop containing nucleoside triphosphate hydrolases"/>
    <property type="match status" value="1"/>
</dbReference>
<dbReference type="Gene3D" id="3.40.50.300">
    <property type="entry name" value="P-loop containing nucleotide triphosphate hydrolases"/>
    <property type="match status" value="1"/>
</dbReference>
<comment type="caution">
    <text evidence="3">The sequence shown here is derived from an EMBL/GenBank/DDBJ whole genome shotgun (WGS) entry which is preliminary data.</text>
</comment>
<gene>
    <name evidence="3" type="ORF">FO013_21490</name>
</gene>
<evidence type="ECO:0000256" key="1">
    <source>
        <dbReference type="SAM" id="MobiDB-lite"/>
    </source>
</evidence>